<accession>A0A8H2JHW3</accession>
<dbReference type="Gene3D" id="3.40.50.1820">
    <property type="entry name" value="alpha/beta hydrolase"/>
    <property type="match status" value="1"/>
</dbReference>
<name>A0A8H2JHW3_MYCMU</name>
<gene>
    <name evidence="1" type="ORF">C1S78_029245</name>
    <name evidence="2" type="ORF">C1S78_29170</name>
</gene>
<protein>
    <recommendedName>
        <fullName evidence="4">Alpha/beta hydrolase</fullName>
    </recommendedName>
</protein>
<dbReference type="AlphaFoldDB" id="A0A8H2JHW3"/>
<dbReference type="EMBL" id="CP062008">
    <property type="protein sequence ID" value="QPG69399.1"/>
    <property type="molecule type" value="Genomic_DNA"/>
</dbReference>
<proteinExistence type="predicted"/>
<dbReference type="KEGG" id="mmuc:C1S78_029245"/>
<evidence type="ECO:0008006" key="4">
    <source>
        <dbReference type="Google" id="ProtNLM"/>
    </source>
</evidence>
<sequence length="381" mass="38616">MPTAQPGSNLALVSAISNTRPTAKVDATAATTPARAPTLLGVVTGLVFGAFTQLERLITGPPTVPPGSSVTVRSSTLQLAAGIVVPADWYYPAGKQPERMVLLQHGFFAIGAMYSDTAAKLAEATDSVVVVPTLTSNPFADGGLWVNGVGMQQAIAQLFVGDRTALTSSAIAAGYARQYGLVAGDATLPTQFALAGHSAGGALVAGAAGYLANNRAADDLVGVLMLDAVTTADQLSSALTKLDAYQQQSGRYIPVREIGSPPNLWNFISNVNATLSRDRPGHLAGVVLSGGVHTDSMGGGSALSQFLVHLVAGVPIKRNSLAVGQLSAQWLNDWFSGEAGADDDLVPGTTVTIATANGPAVGTVIGTPTSVAPTGSVVTAS</sequence>
<dbReference type="Proteomes" id="UP000309231">
    <property type="component" value="Chromosome"/>
</dbReference>
<dbReference type="InterPro" id="IPR029058">
    <property type="entry name" value="AB_hydrolase_fold"/>
</dbReference>
<reference evidence="2" key="1">
    <citation type="submission" date="2018-01" db="EMBL/GenBank/DDBJ databases">
        <title>Comparative genomics of Mycobacterium mucogenicum and Mycobacterium neoaurum clade members emphasizing tRNA and non-coding RNA.</title>
        <authorList>
            <person name="Behra P.R.K."/>
            <person name="Pettersson B.M.F."/>
            <person name="Das S."/>
            <person name="Dasgupta S."/>
            <person name="Kirsebom L.A."/>
        </authorList>
    </citation>
    <scope>NUCLEOTIDE SEQUENCE</scope>
    <source>
        <strain evidence="2">DSM 44124</strain>
    </source>
</reference>
<organism evidence="2">
    <name type="scientific">Mycolicibacterium mucogenicum DSM 44124</name>
    <dbReference type="NCBI Taxonomy" id="1226753"/>
    <lineage>
        <taxon>Bacteria</taxon>
        <taxon>Bacillati</taxon>
        <taxon>Actinomycetota</taxon>
        <taxon>Actinomycetes</taxon>
        <taxon>Mycobacteriales</taxon>
        <taxon>Mycobacteriaceae</taxon>
        <taxon>Mycolicibacterium</taxon>
    </lineage>
</organism>
<evidence type="ECO:0000313" key="3">
    <source>
        <dbReference type="Proteomes" id="UP000309231"/>
    </source>
</evidence>
<evidence type="ECO:0000313" key="1">
    <source>
        <dbReference type="EMBL" id="QPG69399.1"/>
    </source>
</evidence>
<dbReference type="GeneID" id="76729054"/>
<reference evidence="1 3" key="3">
    <citation type="journal article" date="2019" name="Sci. Rep.">
        <title>Insight into the biology of Mycobacterium mucogenicum and Mycobacterium neoaurum clade members.</title>
        <authorList>
            <person name="Behra P.R.K."/>
            <person name="Pettersson B.M.F."/>
            <person name="Ramesh M."/>
            <person name="Dasgupta S."/>
            <person name="Kirsebom L.A."/>
        </authorList>
    </citation>
    <scope>NUCLEOTIDE SEQUENCE [LARGE SCALE GENOMIC DNA]</scope>
    <source>
        <strain evidence="1 3">DSM 44124</strain>
    </source>
</reference>
<dbReference type="SUPFAM" id="SSF53474">
    <property type="entry name" value="alpha/beta-Hydrolases"/>
    <property type="match status" value="1"/>
</dbReference>
<evidence type="ECO:0000313" key="2">
    <source>
        <dbReference type="EMBL" id="TLH55917.1"/>
    </source>
</evidence>
<reference evidence="1 3" key="2">
    <citation type="journal article" date="2019" name="BMC Evol. Biol.">
        <title>Comparative genomics of Mycobacterium mucogenicum and Mycobacterium neoaurum clade members emphasizing tRNA and non-coding RNA.</title>
        <authorList>
            <person name="Behra P.R.K."/>
            <person name="Pettersson B.M.F."/>
            <person name="Das S."/>
            <person name="Dasgupta S."/>
            <person name="Kirsebom L.A."/>
        </authorList>
    </citation>
    <scope>NUCLEOTIDE SEQUENCE [LARGE SCALE GENOMIC DNA]</scope>
    <source>
        <strain evidence="1 3">DSM 44124</strain>
    </source>
</reference>
<keyword evidence="3" id="KW-1185">Reference proteome</keyword>
<dbReference type="EMBL" id="POTL01000001">
    <property type="protein sequence ID" value="TLH55917.1"/>
    <property type="molecule type" value="Genomic_DNA"/>
</dbReference>
<dbReference type="RefSeq" id="WP_053854932.1">
    <property type="nucleotide sequence ID" value="NZ_ANBS01000022.1"/>
</dbReference>